<dbReference type="Proteomes" id="UP000297839">
    <property type="component" value="Unassembled WGS sequence"/>
</dbReference>
<dbReference type="Gene3D" id="2.40.160.50">
    <property type="entry name" value="membrane protein fhac: a member of the omp85/tpsb transporter family"/>
    <property type="match status" value="1"/>
</dbReference>
<comment type="caution">
    <text evidence="7">The sequence shown here is derived from an EMBL/GenBank/DDBJ whole genome shotgun (WGS) entry which is preliminary data.</text>
</comment>
<evidence type="ECO:0000259" key="6">
    <source>
        <dbReference type="Pfam" id="PF08479"/>
    </source>
</evidence>
<feature type="signal peptide" evidence="4">
    <location>
        <begin position="1"/>
        <end position="35"/>
    </location>
</feature>
<keyword evidence="1" id="KW-1134">Transmembrane beta strand</keyword>
<keyword evidence="4" id="KW-0732">Signal</keyword>
<keyword evidence="2" id="KW-0812">Transmembrane</keyword>
<dbReference type="AlphaFoldDB" id="A0A4Z0BZE5"/>
<sequence length="547" mass="58241">MDKGNRARPAPLRSGRAAPTVLALALAAGFGPALAQQAPAAAAPLASAPEPKFGIKGFQVTGDNPLDAAETARILAPFVRPDATMTSLQQATAALENALKARGYGLHRVSLPPQEVGDTVRLEIVHFAVSKVGIEGAKIYGADNIRRSVPELQEGRAPNFKRLAVQTAIANENPNKQVQVGIKEGDEPDKIDATITVKEEKPWNVGLSASNTGSPSTGRDRFTVAGTHTNLFDRDHQFTGAYTTSLDRMSDVRQLGLAYRVPLYELGGVIGASYTRSDVVGSFGAFTSTGAGHTFGVSYTHYLPPEGGRRSYVAVSYDDKVFKAARINDVVIPGALDRRSSPLAIGYTARTESDKAVWGYDVTLAMNTGSGRANDLLSYQSEDPRVETVHWKALRGGFNWAAPLADKWLVSFRGNWQYSPDVLISGEQFGLGGTGSVRGTAIERPLSADKGLFGSLEVSTPELAPGLRAVGFLDAGFLWNNNPNGLTKPGSDQLTSIGAGLRYASGPWVASIEYGRLLNSSKVPLALNAASPQRGDDKLYVNVGVRF</sequence>
<dbReference type="Pfam" id="PF08479">
    <property type="entry name" value="POTRA_2"/>
    <property type="match status" value="1"/>
</dbReference>
<dbReference type="PANTHER" id="PTHR34597">
    <property type="entry name" value="SLR1661 PROTEIN"/>
    <property type="match status" value="1"/>
</dbReference>
<gene>
    <name evidence="7" type="ORF">EZ216_09690</name>
</gene>
<organism evidence="7 8">
    <name type="scientific">Ramlibacter humi</name>
    <dbReference type="NCBI Taxonomy" id="2530451"/>
    <lineage>
        <taxon>Bacteria</taxon>
        <taxon>Pseudomonadati</taxon>
        <taxon>Pseudomonadota</taxon>
        <taxon>Betaproteobacteria</taxon>
        <taxon>Burkholderiales</taxon>
        <taxon>Comamonadaceae</taxon>
        <taxon>Ramlibacter</taxon>
    </lineage>
</organism>
<dbReference type="InterPro" id="IPR013686">
    <property type="entry name" value="Polypept-transport_assoc_ShlB"/>
</dbReference>
<dbReference type="GO" id="GO:0008320">
    <property type="term" value="F:protein transmembrane transporter activity"/>
    <property type="evidence" value="ECO:0007669"/>
    <property type="project" value="TreeGrafter"/>
</dbReference>
<evidence type="ECO:0000256" key="2">
    <source>
        <dbReference type="ARBA" id="ARBA00022692"/>
    </source>
</evidence>
<evidence type="ECO:0000256" key="3">
    <source>
        <dbReference type="ARBA" id="ARBA00023237"/>
    </source>
</evidence>
<accession>A0A4Z0BZE5</accession>
<dbReference type="Gene3D" id="3.10.20.310">
    <property type="entry name" value="membrane protein fhac"/>
    <property type="match status" value="1"/>
</dbReference>
<dbReference type="Pfam" id="PF03865">
    <property type="entry name" value="ShlB"/>
    <property type="match status" value="1"/>
</dbReference>
<keyword evidence="3" id="KW-0998">Cell outer membrane</keyword>
<evidence type="ECO:0000313" key="8">
    <source>
        <dbReference type="Proteomes" id="UP000297839"/>
    </source>
</evidence>
<evidence type="ECO:0000256" key="4">
    <source>
        <dbReference type="SAM" id="SignalP"/>
    </source>
</evidence>
<evidence type="ECO:0000259" key="5">
    <source>
        <dbReference type="Pfam" id="PF03865"/>
    </source>
</evidence>
<dbReference type="EMBL" id="SMLK01000002">
    <property type="protein sequence ID" value="TFZ03904.1"/>
    <property type="molecule type" value="Genomic_DNA"/>
</dbReference>
<dbReference type="RefSeq" id="WP_135249530.1">
    <property type="nucleotide sequence ID" value="NZ_SMLK01000002.1"/>
</dbReference>
<name>A0A4Z0BZE5_9BURK</name>
<keyword evidence="1" id="KW-0472">Membrane</keyword>
<evidence type="ECO:0000313" key="7">
    <source>
        <dbReference type="EMBL" id="TFZ03904.1"/>
    </source>
</evidence>
<evidence type="ECO:0000256" key="1">
    <source>
        <dbReference type="ARBA" id="ARBA00022452"/>
    </source>
</evidence>
<feature type="chain" id="PRO_5021388218" evidence="4">
    <location>
        <begin position="36"/>
        <end position="547"/>
    </location>
</feature>
<dbReference type="PANTHER" id="PTHR34597:SF6">
    <property type="entry name" value="BLR6126 PROTEIN"/>
    <property type="match status" value="1"/>
</dbReference>
<dbReference type="OrthoDB" id="9763372at2"/>
<dbReference type="InterPro" id="IPR005565">
    <property type="entry name" value="Hemolysn_activator_HlyB_C"/>
</dbReference>
<reference evidence="7 8" key="1">
    <citation type="submission" date="2019-03" db="EMBL/GenBank/DDBJ databases">
        <title>Ramlibacter sp. 18x22-1, whole genome shotgun sequence.</title>
        <authorList>
            <person name="Zhang X."/>
            <person name="Feng G."/>
            <person name="Zhu H."/>
        </authorList>
    </citation>
    <scope>NUCLEOTIDE SEQUENCE [LARGE SCALE GENOMIC DNA]</scope>
    <source>
        <strain evidence="7 8">18x22-1</strain>
    </source>
</reference>
<protein>
    <submittedName>
        <fullName evidence="7">ShlB/FhaC/HecB family hemolysin secretion/activation protein</fullName>
    </submittedName>
</protein>
<feature type="domain" description="Polypeptide-transport-associated ShlB-type" evidence="6">
    <location>
        <begin position="53"/>
        <end position="125"/>
    </location>
</feature>
<feature type="domain" description="Haemolysin activator HlyB C-terminal" evidence="5">
    <location>
        <begin position="194"/>
        <end position="502"/>
    </location>
</feature>
<proteinExistence type="predicted"/>
<dbReference type="InterPro" id="IPR051544">
    <property type="entry name" value="TPS_OM_transporter"/>
</dbReference>
<dbReference type="GO" id="GO:0046819">
    <property type="term" value="P:protein secretion by the type V secretion system"/>
    <property type="evidence" value="ECO:0007669"/>
    <property type="project" value="TreeGrafter"/>
</dbReference>
<keyword evidence="8" id="KW-1185">Reference proteome</keyword>
<dbReference type="GO" id="GO:0098046">
    <property type="term" value="C:type V protein secretion system complex"/>
    <property type="evidence" value="ECO:0007669"/>
    <property type="project" value="TreeGrafter"/>
</dbReference>